<dbReference type="InterPro" id="IPR050263">
    <property type="entry name" value="Bact_Fimbrial_Adh_Pro"/>
</dbReference>
<dbReference type="Pfam" id="PF00419">
    <property type="entry name" value="Fimbrial"/>
    <property type="match status" value="1"/>
</dbReference>
<name>A0A379YLW7_SALER</name>
<dbReference type="Proteomes" id="UP000254220">
    <property type="component" value="Unassembled WGS sequence"/>
</dbReference>
<dbReference type="SUPFAM" id="SSF49401">
    <property type="entry name" value="Bacterial adhesins"/>
    <property type="match status" value="1"/>
</dbReference>
<accession>A0A379YLW7</accession>
<feature type="domain" description="Fimbrial-type adhesion" evidence="1">
    <location>
        <begin position="30"/>
        <end position="181"/>
    </location>
</feature>
<reference evidence="2 3" key="1">
    <citation type="submission" date="2018-06" db="EMBL/GenBank/DDBJ databases">
        <authorList>
            <consortium name="Pathogen Informatics"/>
            <person name="Doyle S."/>
        </authorList>
    </citation>
    <scope>NUCLEOTIDE SEQUENCE [LARGE SCALE GENOMIC DNA]</scope>
    <source>
        <strain evidence="2 3">NCTC12420</strain>
    </source>
</reference>
<dbReference type="RefSeq" id="WP_139772067.1">
    <property type="nucleotide sequence ID" value="NZ_DADWZK010000015.1"/>
</dbReference>
<dbReference type="GO" id="GO:0009289">
    <property type="term" value="C:pilus"/>
    <property type="evidence" value="ECO:0007669"/>
    <property type="project" value="InterPro"/>
</dbReference>
<sequence>MRVTLHFLLMAVAAFFSGMVVGADPVSLGFKGNLLDRPCQVDPSSASQEVLFLETSTPLYHKWPGRSYEERFAVKLINCHASTMGKVVKLVFRGNTEPTLPGFLSVSGVNAGRLGIGIVDTDGSSLLKLGEVHHLGAGDTVTASTVTLNFRAYVQATPGAITQKSVLPGDYMATATFVLNYL</sequence>
<evidence type="ECO:0000313" key="2">
    <source>
        <dbReference type="EMBL" id="SUI46933.1"/>
    </source>
</evidence>
<dbReference type="GO" id="GO:0043709">
    <property type="term" value="P:cell adhesion involved in single-species biofilm formation"/>
    <property type="evidence" value="ECO:0007669"/>
    <property type="project" value="TreeGrafter"/>
</dbReference>
<dbReference type="AlphaFoldDB" id="A0A379YLW7"/>
<dbReference type="InterPro" id="IPR008966">
    <property type="entry name" value="Adhesion_dom_sf"/>
</dbReference>
<dbReference type="PANTHER" id="PTHR33420:SF9">
    <property type="entry name" value="MINOR FIMBRIAL SUBUNIT"/>
    <property type="match status" value="1"/>
</dbReference>
<evidence type="ECO:0000259" key="1">
    <source>
        <dbReference type="Pfam" id="PF00419"/>
    </source>
</evidence>
<dbReference type="EMBL" id="UGYB01000004">
    <property type="protein sequence ID" value="SUI46933.1"/>
    <property type="molecule type" value="Genomic_DNA"/>
</dbReference>
<proteinExistence type="predicted"/>
<dbReference type="PANTHER" id="PTHR33420">
    <property type="entry name" value="FIMBRIAL SUBUNIT ELFA-RELATED"/>
    <property type="match status" value="1"/>
</dbReference>
<evidence type="ECO:0000313" key="3">
    <source>
        <dbReference type="Proteomes" id="UP000254220"/>
    </source>
</evidence>
<protein>
    <submittedName>
        <fullName evidence="2">Major type 1 subunit fimbrin (Pilin)</fullName>
    </submittedName>
</protein>
<dbReference type="Gene3D" id="2.60.40.1090">
    <property type="entry name" value="Fimbrial-type adhesion domain"/>
    <property type="match status" value="1"/>
</dbReference>
<dbReference type="InterPro" id="IPR036937">
    <property type="entry name" value="Adhesion_dom_fimbrial_sf"/>
</dbReference>
<organism evidence="2 3">
    <name type="scientific">Salmonella enterica subsp. indica</name>
    <dbReference type="NCBI Taxonomy" id="59207"/>
    <lineage>
        <taxon>Bacteria</taxon>
        <taxon>Pseudomonadati</taxon>
        <taxon>Pseudomonadota</taxon>
        <taxon>Gammaproteobacteria</taxon>
        <taxon>Enterobacterales</taxon>
        <taxon>Enterobacteriaceae</taxon>
        <taxon>Salmonella</taxon>
    </lineage>
</organism>
<dbReference type="InterPro" id="IPR000259">
    <property type="entry name" value="Adhesion_dom_fimbrial"/>
</dbReference>
<gene>
    <name evidence="2" type="primary">fimA_4</name>
    <name evidence="2" type="ORF">NCTC12420_05057</name>
</gene>